<evidence type="ECO:0000256" key="4">
    <source>
        <dbReference type="HAMAP-Rule" id="MF_01363"/>
    </source>
</evidence>
<dbReference type="GO" id="GO:0003735">
    <property type="term" value="F:structural constituent of ribosome"/>
    <property type="evidence" value="ECO:0007669"/>
    <property type="project" value="InterPro"/>
</dbReference>
<dbReference type="NCBIfam" id="TIGR00061">
    <property type="entry name" value="L21"/>
    <property type="match status" value="1"/>
</dbReference>
<comment type="subunit">
    <text evidence="4">Part of the 50S ribosomal subunit. Contacts protein L20.</text>
</comment>
<dbReference type="GO" id="GO:0019843">
    <property type="term" value="F:rRNA binding"/>
    <property type="evidence" value="ECO:0007669"/>
    <property type="project" value="UniProtKB-UniRule"/>
</dbReference>
<dbReference type="AlphaFoldDB" id="A0A2H0NEB0"/>
<dbReference type="EMBL" id="PCWQ01000006">
    <property type="protein sequence ID" value="PIR07230.1"/>
    <property type="molecule type" value="Genomic_DNA"/>
</dbReference>
<name>A0A2H0NEB0_9BACT</name>
<protein>
    <recommendedName>
        <fullName evidence="4">Large ribosomal subunit protein bL21</fullName>
    </recommendedName>
</protein>
<sequence length="106" mass="12217">MFAVIKTGGKQYQVAKGDVLKIEKLPQAKDGGKVIFDQILLLADDKDKVTLGKPYLDKVKVEATLVRNFKDKKIDVLKYKNKTRYRRKYGHRQQLAEVKIDQIVVK</sequence>
<keyword evidence="4 5" id="KW-0694">RNA-binding</keyword>
<dbReference type="HAMAP" id="MF_01363">
    <property type="entry name" value="Ribosomal_bL21"/>
    <property type="match status" value="1"/>
</dbReference>
<gene>
    <name evidence="4 6" type="primary">rplU</name>
    <name evidence="6" type="ORF">COV55_00615</name>
</gene>
<proteinExistence type="inferred from homology"/>
<dbReference type="InterPro" id="IPR036164">
    <property type="entry name" value="bL21-like_sf"/>
</dbReference>
<reference evidence="6 7" key="1">
    <citation type="submission" date="2017-09" db="EMBL/GenBank/DDBJ databases">
        <title>Depth-based differentiation of microbial function through sediment-hosted aquifers and enrichment of novel symbionts in the deep terrestrial subsurface.</title>
        <authorList>
            <person name="Probst A.J."/>
            <person name="Ladd B."/>
            <person name="Jarett J.K."/>
            <person name="Geller-Mcgrath D.E."/>
            <person name="Sieber C.M."/>
            <person name="Emerson J.B."/>
            <person name="Anantharaman K."/>
            <person name="Thomas B.C."/>
            <person name="Malmstrom R."/>
            <person name="Stieglmeier M."/>
            <person name="Klingl A."/>
            <person name="Woyke T."/>
            <person name="Ryan C.M."/>
            <person name="Banfield J.F."/>
        </authorList>
    </citation>
    <scope>NUCLEOTIDE SEQUENCE [LARGE SCALE GENOMIC DNA]</scope>
    <source>
        <strain evidence="6">CG11_big_fil_rev_8_21_14_0_20_36_20</strain>
    </source>
</reference>
<dbReference type="InterPro" id="IPR028909">
    <property type="entry name" value="bL21-like"/>
</dbReference>
<evidence type="ECO:0000256" key="1">
    <source>
        <dbReference type="ARBA" id="ARBA00008563"/>
    </source>
</evidence>
<keyword evidence="3 4" id="KW-0687">Ribonucleoprotein</keyword>
<keyword evidence="4 5" id="KW-0699">rRNA-binding</keyword>
<dbReference type="Pfam" id="PF00829">
    <property type="entry name" value="Ribosomal_L21p"/>
    <property type="match status" value="1"/>
</dbReference>
<organism evidence="6 7">
    <name type="scientific">Candidatus Komeilibacteria bacterium CG11_big_fil_rev_8_21_14_0_20_36_20</name>
    <dbReference type="NCBI Taxonomy" id="1974477"/>
    <lineage>
        <taxon>Bacteria</taxon>
        <taxon>Candidatus Komeiliibacteriota</taxon>
    </lineage>
</organism>
<comment type="function">
    <text evidence="4 5">This protein binds to 23S rRNA in the presence of protein L20.</text>
</comment>
<comment type="similarity">
    <text evidence="1 4 5">Belongs to the bacterial ribosomal protein bL21 family.</text>
</comment>
<evidence type="ECO:0000313" key="7">
    <source>
        <dbReference type="Proteomes" id="UP000230564"/>
    </source>
</evidence>
<evidence type="ECO:0000256" key="2">
    <source>
        <dbReference type="ARBA" id="ARBA00022980"/>
    </source>
</evidence>
<dbReference type="PANTHER" id="PTHR21349:SF0">
    <property type="entry name" value="LARGE RIBOSOMAL SUBUNIT PROTEIN BL21M"/>
    <property type="match status" value="1"/>
</dbReference>
<dbReference type="SUPFAM" id="SSF141091">
    <property type="entry name" value="L21p-like"/>
    <property type="match status" value="1"/>
</dbReference>
<dbReference type="GO" id="GO:0006412">
    <property type="term" value="P:translation"/>
    <property type="evidence" value="ECO:0007669"/>
    <property type="project" value="UniProtKB-UniRule"/>
</dbReference>
<evidence type="ECO:0000313" key="6">
    <source>
        <dbReference type="EMBL" id="PIR07230.1"/>
    </source>
</evidence>
<dbReference type="PANTHER" id="PTHR21349">
    <property type="entry name" value="50S RIBOSOMAL PROTEIN L21"/>
    <property type="match status" value="1"/>
</dbReference>
<dbReference type="InterPro" id="IPR001787">
    <property type="entry name" value="Ribosomal_bL21"/>
</dbReference>
<keyword evidence="2 4" id="KW-0689">Ribosomal protein</keyword>
<dbReference type="Proteomes" id="UP000230564">
    <property type="component" value="Unassembled WGS sequence"/>
</dbReference>
<comment type="caution">
    <text evidence="6">The sequence shown here is derived from an EMBL/GenBank/DDBJ whole genome shotgun (WGS) entry which is preliminary data.</text>
</comment>
<dbReference type="GO" id="GO:1990904">
    <property type="term" value="C:ribonucleoprotein complex"/>
    <property type="evidence" value="ECO:0007669"/>
    <property type="project" value="UniProtKB-KW"/>
</dbReference>
<dbReference type="GO" id="GO:0005840">
    <property type="term" value="C:ribosome"/>
    <property type="evidence" value="ECO:0007669"/>
    <property type="project" value="UniProtKB-KW"/>
</dbReference>
<evidence type="ECO:0000256" key="5">
    <source>
        <dbReference type="RuleBase" id="RU000562"/>
    </source>
</evidence>
<accession>A0A2H0NEB0</accession>
<evidence type="ECO:0000256" key="3">
    <source>
        <dbReference type="ARBA" id="ARBA00023274"/>
    </source>
</evidence>
<dbReference type="GO" id="GO:0005737">
    <property type="term" value="C:cytoplasm"/>
    <property type="evidence" value="ECO:0007669"/>
    <property type="project" value="UniProtKB-ARBA"/>
</dbReference>